<sequence>MVPIELTSALNCLSPCGIWHAWSSLFTAIVVESLRDPLNTEPKLPPPSLSMKFVVARCKSMYSNEIIPLQNWESFNLSPENLVLLRLTSSRISGSKHNKAKLAKIASPITIPLLSTPAL</sequence>
<dbReference type="Proteomes" id="UP000059680">
    <property type="component" value="Chromosome 4"/>
</dbReference>
<gene>
    <name evidence="1" type="ordered locus">Os04g0420166</name>
    <name evidence="1" type="ORF">OSNPB_040420166</name>
</gene>
<reference evidence="1 2" key="3">
    <citation type="journal article" date="2013" name="Rice">
        <title>Improvement of the Oryza sativa Nipponbare reference genome using next generation sequence and optical map data.</title>
        <authorList>
            <person name="Kawahara Y."/>
            <person name="de la Bastide M."/>
            <person name="Hamilton J.P."/>
            <person name="Kanamori H."/>
            <person name="McCombie W.R."/>
            <person name="Ouyang S."/>
            <person name="Schwartz D.C."/>
            <person name="Tanaka T."/>
            <person name="Wu J."/>
            <person name="Zhou S."/>
            <person name="Childs K.L."/>
            <person name="Davidson R.M."/>
            <person name="Lin H."/>
            <person name="Quesada-Ocampo L."/>
            <person name="Vaillancourt B."/>
            <person name="Sakai H."/>
            <person name="Lee S.S."/>
            <person name="Kim J."/>
            <person name="Numa H."/>
            <person name="Itoh T."/>
            <person name="Buell C.R."/>
            <person name="Matsumoto T."/>
        </authorList>
    </citation>
    <scope>NUCLEOTIDE SEQUENCE [LARGE SCALE GENOMIC DNA]</scope>
    <source>
        <strain evidence="2">cv. Nipponbare</strain>
    </source>
</reference>
<dbReference type="InParanoid" id="A0A0P0WA23"/>
<dbReference type="EMBL" id="AP014960">
    <property type="protein sequence ID" value="BAS89187.1"/>
    <property type="molecule type" value="Genomic_DNA"/>
</dbReference>
<dbReference type="AlphaFoldDB" id="A0A0P0WA23"/>
<organism evidence="1 2">
    <name type="scientific">Oryza sativa subsp. japonica</name>
    <name type="common">Rice</name>
    <dbReference type="NCBI Taxonomy" id="39947"/>
    <lineage>
        <taxon>Eukaryota</taxon>
        <taxon>Viridiplantae</taxon>
        <taxon>Streptophyta</taxon>
        <taxon>Embryophyta</taxon>
        <taxon>Tracheophyta</taxon>
        <taxon>Spermatophyta</taxon>
        <taxon>Magnoliopsida</taxon>
        <taxon>Liliopsida</taxon>
        <taxon>Poales</taxon>
        <taxon>Poaceae</taxon>
        <taxon>BOP clade</taxon>
        <taxon>Oryzoideae</taxon>
        <taxon>Oryzeae</taxon>
        <taxon>Oryzinae</taxon>
        <taxon>Oryza</taxon>
        <taxon>Oryza sativa</taxon>
    </lineage>
</organism>
<accession>A0A0P0WA23</accession>
<protein>
    <submittedName>
        <fullName evidence="1">Os04g0420166 protein</fullName>
    </submittedName>
</protein>
<reference evidence="1 2" key="2">
    <citation type="journal article" date="2013" name="Plant Cell Physiol.">
        <title>Rice Annotation Project Database (RAP-DB): an integrative and interactive database for rice genomics.</title>
        <authorList>
            <person name="Sakai H."/>
            <person name="Lee S.S."/>
            <person name="Tanaka T."/>
            <person name="Numa H."/>
            <person name="Kim J."/>
            <person name="Kawahara Y."/>
            <person name="Wakimoto H."/>
            <person name="Yang C.C."/>
            <person name="Iwamoto M."/>
            <person name="Abe T."/>
            <person name="Yamada Y."/>
            <person name="Muto A."/>
            <person name="Inokuchi H."/>
            <person name="Ikemura T."/>
            <person name="Matsumoto T."/>
            <person name="Sasaki T."/>
            <person name="Itoh T."/>
        </authorList>
    </citation>
    <scope>NUCLEOTIDE SEQUENCE [LARGE SCALE GENOMIC DNA]</scope>
    <source>
        <strain evidence="2">cv. Nipponbare</strain>
    </source>
</reference>
<dbReference type="PaxDb" id="39947-A0A0P0WA23"/>
<evidence type="ECO:0000313" key="1">
    <source>
        <dbReference type="EMBL" id="BAS89187.1"/>
    </source>
</evidence>
<proteinExistence type="predicted"/>
<evidence type="ECO:0000313" key="2">
    <source>
        <dbReference type="Proteomes" id="UP000059680"/>
    </source>
</evidence>
<dbReference type="Gramene" id="Os04t0420166-00">
    <property type="protein sequence ID" value="Os04t0420166-00"/>
    <property type="gene ID" value="Os04g0420166"/>
</dbReference>
<name>A0A0P0WA23_ORYSJ</name>
<reference evidence="2" key="1">
    <citation type="journal article" date="2005" name="Nature">
        <title>The map-based sequence of the rice genome.</title>
        <authorList>
            <consortium name="International rice genome sequencing project (IRGSP)"/>
            <person name="Matsumoto T."/>
            <person name="Wu J."/>
            <person name="Kanamori H."/>
            <person name="Katayose Y."/>
            <person name="Fujisawa M."/>
            <person name="Namiki N."/>
            <person name="Mizuno H."/>
            <person name="Yamamoto K."/>
            <person name="Antonio B.A."/>
            <person name="Baba T."/>
            <person name="Sakata K."/>
            <person name="Nagamura Y."/>
            <person name="Aoki H."/>
            <person name="Arikawa K."/>
            <person name="Arita K."/>
            <person name="Bito T."/>
            <person name="Chiden Y."/>
            <person name="Fujitsuka N."/>
            <person name="Fukunaka R."/>
            <person name="Hamada M."/>
            <person name="Harada C."/>
            <person name="Hayashi A."/>
            <person name="Hijishita S."/>
            <person name="Honda M."/>
            <person name="Hosokawa S."/>
            <person name="Ichikawa Y."/>
            <person name="Idonuma A."/>
            <person name="Iijima M."/>
            <person name="Ikeda M."/>
            <person name="Ikeno M."/>
            <person name="Ito K."/>
            <person name="Ito S."/>
            <person name="Ito T."/>
            <person name="Ito Y."/>
            <person name="Ito Y."/>
            <person name="Iwabuchi A."/>
            <person name="Kamiya K."/>
            <person name="Karasawa W."/>
            <person name="Kurita K."/>
            <person name="Katagiri S."/>
            <person name="Kikuta A."/>
            <person name="Kobayashi H."/>
            <person name="Kobayashi N."/>
            <person name="Machita K."/>
            <person name="Maehara T."/>
            <person name="Masukawa M."/>
            <person name="Mizubayashi T."/>
            <person name="Mukai Y."/>
            <person name="Nagasaki H."/>
            <person name="Nagata Y."/>
            <person name="Naito S."/>
            <person name="Nakashima M."/>
            <person name="Nakama Y."/>
            <person name="Nakamichi Y."/>
            <person name="Nakamura M."/>
            <person name="Meguro A."/>
            <person name="Negishi M."/>
            <person name="Ohta I."/>
            <person name="Ohta T."/>
            <person name="Okamoto M."/>
            <person name="Ono N."/>
            <person name="Saji S."/>
            <person name="Sakaguchi M."/>
            <person name="Sakai K."/>
            <person name="Shibata M."/>
            <person name="Shimokawa T."/>
            <person name="Song J."/>
            <person name="Takazaki Y."/>
            <person name="Terasawa K."/>
            <person name="Tsugane M."/>
            <person name="Tsuji K."/>
            <person name="Ueda S."/>
            <person name="Waki K."/>
            <person name="Yamagata H."/>
            <person name="Yamamoto M."/>
            <person name="Yamamoto S."/>
            <person name="Yamane H."/>
            <person name="Yoshiki S."/>
            <person name="Yoshihara R."/>
            <person name="Yukawa K."/>
            <person name="Zhong H."/>
            <person name="Yano M."/>
            <person name="Yuan Q."/>
            <person name="Ouyang S."/>
            <person name="Liu J."/>
            <person name="Jones K.M."/>
            <person name="Gansberger K."/>
            <person name="Moffat K."/>
            <person name="Hill J."/>
            <person name="Bera J."/>
            <person name="Fadrosh D."/>
            <person name="Jin S."/>
            <person name="Johri S."/>
            <person name="Kim M."/>
            <person name="Overton L."/>
            <person name="Reardon M."/>
            <person name="Tsitrin T."/>
            <person name="Vuong H."/>
            <person name="Weaver B."/>
            <person name="Ciecko A."/>
            <person name="Tallon L."/>
            <person name="Jackson J."/>
            <person name="Pai G."/>
            <person name="Aken S.V."/>
            <person name="Utterback T."/>
            <person name="Reidmuller S."/>
            <person name="Feldblyum T."/>
            <person name="Hsiao J."/>
            <person name="Zismann V."/>
            <person name="Iobst S."/>
            <person name="de Vazeille A.R."/>
            <person name="Buell C.R."/>
            <person name="Ying K."/>
            <person name="Li Y."/>
            <person name="Lu T."/>
            <person name="Huang Y."/>
            <person name="Zhao Q."/>
            <person name="Feng Q."/>
            <person name="Zhang L."/>
            <person name="Zhu J."/>
            <person name="Weng Q."/>
            <person name="Mu J."/>
            <person name="Lu Y."/>
            <person name="Fan D."/>
            <person name="Liu Y."/>
            <person name="Guan J."/>
            <person name="Zhang Y."/>
            <person name="Yu S."/>
            <person name="Liu X."/>
            <person name="Zhang Y."/>
            <person name="Hong G."/>
            <person name="Han B."/>
            <person name="Choisne N."/>
            <person name="Demange N."/>
            <person name="Orjeda G."/>
            <person name="Samain S."/>
            <person name="Cattolico L."/>
            <person name="Pelletier E."/>
            <person name="Couloux A."/>
            <person name="Segurens B."/>
            <person name="Wincker P."/>
            <person name="D'Hont A."/>
            <person name="Scarpelli C."/>
            <person name="Weissenbach J."/>
            <person name="Salanoubat M."/>
            <person name="Quetier F."/>
            <person name="Yu Y."/>
            <person name="Kim H.R."/>
            <person name="Rambo T."/>
            <person name="Currie J."/>
            <person name="Collura K."/>
            <person name="Luo M."/>
            <person name="Yang T."/>
            <person name="Ammiraju J.S.S."/>
            <person name="Engler F."/>
            <person name="Soderlund C."/>
            <person name="Wing R.A."/>
            <person name="Palmer L.E."/>
            <person name="de la Bastide M."/>
            <person name="Spiegel L."/>
            <person name="Nascimento L."/>
            <person name="Zutavern T."/>
            <person name="O'Shaughnessy A."/>
            <person name="Dike S."/>
            <person name="Dedhia N."/>
            <person name="Preston R."/>
            <person name="Balija V."/>
            <person name="McCombie W.R."/>
            <person name="Chow T."/>
            <person name="Chen H."/>
            <person name="Chung M."/>
            <person name="Chen C."/>
            <person name="Shaw J."/>
            <person name="Wu H."/>
            <person name="Hsiao K."/>
            <person name="Chao Y."/>
            <person name="Chu M."/>
            <person name="Cheng C."/>
            <person name="Hour A."/>
            <person name="Lee P."/>
            <person name="Lin S."/>
            <person name="Lin Y."/>
            <person name="Liou J."/>
            <person name="Liu S."/>
            <person name="Hsing Y."/>
            <person name="Raghuvanshi S."/>
            <person name="Mohanty A."/>
            <person name="Bharti A.K."/>
            <person name="Gaur A."/>
            <person name="Gupta V."/>
            <person name="Kumar D."/>
            <person name="Ravi V."/>
            <person name="Vij S."/>
            <person name="Kapur A."/>
            <person name="Khurana P."/>
            <person name="Khurana P."/>
            <person name="Khurana J.P."/>
            <person name="Tyagi A.K."/>
            <person name="Gaikwad K."/>
            <person name="Singh A."/>
            <person name="Dalal V."/>
            <person name="Srivastava S."/>
            <person name="Dixit A."/>
            <person name="Pal A.K."/>
            <person name="Ghazi I.A."/>
            <person name="Yadav M."/>
            <person name="Pandit A."/>
            <person name="Bhargava A."/>
            <person name="Sureshbabu K."/>
            <person name="Batra K."/>
            <person name="Sharma T.R."/>
            <person name="Mohapatra T."/>
            <person name="Singh N.K."/>
            <person name="Messing J."/>
            <person name="Nelson A.B."/>
            <person name="Fuks G."/>
            <person name="Kavchok S."/>
            <person name="Keizer G."/>
            <person name="Linton E."/>
            <person name="Llaca V."/>
            <person name="Song R."/>
            <person name="Tanyolac B."/>
            <person name="Young S."/>
            <person name="Ho-Il K."/>
            <person name="Hahn J.H."/>
            <person name="Sangsakoo G."/>
            <person name="Vanavichit A."/>
            <person name="de Mattos Luiz.A.T."/>
            <person name="Zimmer P.D."/>
            <person name="Malone G."/>
            <person name="Dellagostin O."/>
            <person name="de Oliveira A.C."/>
            <person name="Bevan M."/>
            <person name="Bancroft I."/>
            <person name="Minx P."/>
            <person name="Cordum H."/>
            <person name="Wilson R."/>
            <person name="Cheng Z."/>
            <person name="Jin W."/>
            <person name="Jiang J."/>
            <person name="Leong S.A."/>
            <person name="Iwama H."/>
            <person name="Gojobori T."/>
            <person name="Itoh T."/>
            <person name="Niimura Y."/>
            <person name="Fujii Y."/>
            <person name="Habara T."/>
            <person name="Sakai H."/>
            <person name="Sato Y."/>
            <person name="Wilson G."/>
            <person name="Kumar K."/>
            <person name="McCouch S."/>
            <person name="Juretic N."/>
            <person name="Hoen D."/>
            <person name="Wright S."/>
            <person name="Bruskiewich R."/>
            <person name="Bureau T."/>
            <person name="Miyao A."/>
            <person name="Hirochika H."/>
            <person name="Nishikawa T."/>
            <person name="Kadowaki K."/>
            <person name="Sugiura M."/>
            <person name="Burr B."/>
            <person name="Sasaki T."/>
        </authorList>
    </citation>
    <scope>NUCLEOTIDE SEQUENCE [LARGE SCALE GENOMIC DNA]</scope>
    <source>
        <strain evidence="2">cv. Nipponbare</strain>
    </source>
</reference>
<keyword evidence="2" id="KW-1185">Reference proteome</keyword>